<name>A0A132B8D2_MOLSC</name>
<keyword evidence="4" id="KW-1185">Reference proteome</keyword>
<accession>A0A132B8D2</accession>
<feature type="region of interest" description="Disordered" evidence="1">
    <location>
        <begin position="104"/>
        <end position="142"/>
    </location>
</feature>
<gene>
    <name evidence="3" type="ORF">LY89DRAFT_322913</name>
</gene>
<dbReference type="KEGG" id="psco:LY89DRAFT_322913"/>
<reference evidence="3 4" key="1">
    <citation type="submission" date="2015-10" db="EMBL/GenBank/DDBJ databases">
        <title>Full genome of DAOMC 229536 Phialocephala scopiformis, a fungal endophyte of spruce producing the potent anti-insectan compound rugulosin.</title>
        <authorList>
            <consortium name="DOE Joint Genome Institute"/>
            <person name="Walker A.K."/>
            <person name="Frasz S.L."/>
            <person name="Seifert K.A."/>
            <person name="Miller J.D."/>
            <person name="Mondo S.J."/>
            <person name="Labutti K."/>
            <person name="Lipzen A."/>
            <person name="Dockter R."/>
            <person name="Kennedy M."/>
            <person name="Grigoriev I.V."/>
            <person name="Spatafora J.W."/>
        </authorList>
    </citation>
    <scope>NUCLEOTIDE SEQUENCE [LARGE SCALE GENOMIC DNA]</scope>
    <source>
        <strain evidence="3 4">CBS 120377</strain>
    </source>
</reference>
<dbReference type="EMBL" id="KQ947434">
    <property type="protein sequence ID" value="KUJ08670.1"/>
    <property type="molecule type" value="Genomic_DNA"/>
</dbReference>
<keyword evidence="2" id="KW-1133">Transmembrane helix</keyword>
<feature type="compositionally biased region" description="Basic and acidic residues" evidence="1">
    <location>
        <begin position="105"/>
        <end position="118"/>
    </location>
</feature>
<proteinExistence type="predicted"/>
<keyword evidence="2" id="KW-0472">Membrane</keyword>
<dbReference type="AlphaFoldDB" id="A0A132B8D2"/>
<protein>
    <submittedName>
        <fullName evidence="3">Uncharacterized protein</fullName>
    </submittedName>
</protein>
<dbReference type="RefSeq" id="XP_018063025.1">
    <property type="nucleotide sequence ID" value="XM_018206728.1"/>
</dbReference>
<evidence type="ECO:0000256" key="1">
    <source>
        <dbReference type="SAM" id="MobiDB-lite"/>
    </source>
</evidence>
<evidence type="ECO:0000256" key="2">
    <source>
        <dbReference type="SAM" id="Phobius"/>
    </source>
</evidence>
<dbReference type="InParanoid" id="A0A132B8D2"/>
<evidence type="ECO:0000313" key="4">
    <source>
        <dbReference type="Proteomes" id="UP000070700"/>
    </source>
</evidence>
<dbReference type="GeneID" id="28816454"/>
<evidence type="ECO:0000313" key="3">
    <source>
        <dbReference type="EMBL" id="KUJ08670.1"/>
    </source>
</evidence>
<feature type="transmembrane region" description="Helical" evidence="2">
    <location>
        <begin position="68"/>
        <end position="92"/>
    </location>
</feature>
<sequence>MGIWLSTPFIVKTVKKGKNPPKAIDQADNSTTILKRFFDPSPPSTQFYSLDPTSFDPMTGADDRHAGIFSAHIGLFMLLFVVLLTALFIILLGTRKEKRVCLTGDPEKEGAFLDRDQSSKPNTVEPMSRSNAIRTMPETTQR</sequence>
<organism evidence="3 4">
    <name type="scientific">Mollisia scopiformis</name>
    <name type="common">Conifer needle endophyte fungus</name>
    <name type="synonym">Phialocephala scopiformis</name>
    <dbReference type="NCBI Taxonomy" id="149040"/>
    <lineage>
        <taxon>Eukaryota</taxon>
        <taxon>Fungi</taxon>
        <taxon>Dikarya</taxon>
        <taxon>Ascomycota</taxon>
        <taxon>Pezizomycotina</taxon>
        <taxon>Leotiomycetes</taxon>
        <taxon>Helotiales</taxon>
        <taxon>Mollisiaceae</taxon>
        <taxon>Mollisia</taxon>
    </lineage>
</organism>
<dbReference type="Proteomes" id="UP000070700">
    <property type="component" value="Unassembled WGS sequence"/>
</dbReference>
<keyword evidence="2" id="KW-0812">Transmembrane</keyword>
<feature type="compositionally biased region" description="Polar residues" evidence="1">
    <location>
        <begin position="128"/>
        <end position="142"/>
    </location>
</feature>